<protein>
    <submittedName>
        <fullName evidence="2">Uncharacterized protein</fullName>
    </submittedName>
</protein>
<keyword evidence="2" id="KW-0614">Plasmid</keyword>
<keyword evidence="3" id="KW-1185">Reference proteome</keyword>
<organism evidence="2 3">
    <name type="scientific">Salipiger profundus</name>
    <dbReference type="NCBI Taxonomy" id="1229727"/>
    <lineage>
        <taxon>Bacteria</taxon>
        <taxon>Pseudomonadati</taxon>
        <taxon>Pseudomonadota</taxon>
        <taxon>Alphaproteobacteria</taxon>
        <taxon>Rhodobacterales</taxon>
        <taxon>Roseobacteraceae</taxon>
        <taxon>Salipiger</taxon>
    </lineage>
</organism>
<dbReference type="AlphaFoldDB" id="A0A1U7DDS9"/>
<feature type="region of interest" description="Disordered" evidence="1">
    <location>
        <begin position="1"/>
        <end position="37"/>
    </location>
</feature>
<dbReference type="Proteomes" id="UP000186559">
    <property type="component" value="Plasmid pTPRO5"/>
</dbReference>
<evidence type="ECO:0000256" key="1">
    <source>
        <dbReference type="SAM" id="MobiDB-lite"/>
    </source>
</evidence>
<name>A0A1U7DDS9_9RHOB</name>
<gene>
    <name evidence="2" type="ORF">Ga0080559_TMP229</name>
</gene>
<dbReference type="KEGG" id="tpro:Ga0080559_TMP229"/>
<feature type="compositionally biased region" description="Polar residues" evidence="1">
    <location>
        <begin position="1"/>
        <end position="12"/>
    </location>
</feature>
<sequence length="37" mass="4082">MALVGATNTTTSESEKTFPEETLWPKSKEANILMHTS</sequence>
<reference evidence="2 3" key="1">
    <citation type="submission" date="2016-03" db="EMBL/GenBank/DDBJ databases">
        <title>Deep-sea bacteria in the southern Pacific.</title>
        <authorList>
            <person name="Tang K."/>
        </authorList>
    </citation>
    <scope>NUCLEOTIDE SEQUENCE [LARGE SCALE GENOMIC DNA]</scope>
    <source>
        <strain evidence="2 3">JLT2016</strain>
        <plasmid evidence="3">Plasmid ptpro5</plasmid>
    </source>
</reference>
<accession>A0A1U7DDS9</accession>
<evidence type="ECO:0000313" key="3">
    <source>
        <dbReference type="Proteomes" id="UP000186559"/>
    </source>
</evidence>
<proteinExistence type="predicted"/>
<evidence type="ECO:0000313" key="2">
    <source>
        <dbReference type="EMBL" id="APX26205.1"/>
    </source>
</evidence>
<geneLocation type="plasmid" evidence="3">
    <name>ptpro5</name>
</geneLocation>
<dbReference type="EMBL" id="CP014801">
    <property type="protein sequence ID" value="APX26205.1"/>
    <property type="molecule type" value="Genomic_DNA"/>
</dbReference>